<name>A0A6G1W8Z9_9PSED</name>
<evidence type="ECO:0000313" key="2">
    <source>
        <dbReference type="EMBL" id="MQU18915.1"/>
    </source>
</evidence>
<gene>
    <name evidence="2" type="ORF">GHN41_21050</name>
    <name evidence="1" type="ORF">GHN94_17080</name>
</gene>
<dbReference type="RefSeq" id="WP_095025990.1">
    <property type="nucleotide sequence ID" value="NZ_WIVT01000038.1"/>
</dbReference>
<organism evidence="2 3">
    <name type="scientific">Pseudomonas helleri</name>
    <dbReference type="NCBI Taxonomy" id="1608996"/>
    <lineage>
        <taxon>Bacteria</taxon>
        <taxon>Pseudomonadati</taxon>
        <taxon>Pseudomonadota</taxon>
        <taxon>Gammaproteobacteria</taxon>
        <taxon>Pseudomonadales</taxon>
        <taxon>Pseudomonadaceae</taxon>
        <taxon>Pseudomonas</taxon>
    </lineage>
</organism>
<dbReference type="AlphaFoldDB" id="A0A6G1W8Z9"/>
<evidence type="ECO:0000313" key="4">
    <source>
        <dbReference type="Proteomes" id="UP000713985"/>
    </source>
</evidence>
<keyword evidence="4" id="KW-1185">Reference proteome</keyword>
<sequence>MSHHTNTSAEAEKVHQAALNLIYRHTHKDFKGVRAGVKEILTVRGLIELNDLSEFEVAARLPQALKKEAQRIAKREKERAQ</sequence>
<protein>
    <submittedName>
        <fullName evidence="2">Uncharacterized protein</fullName>
    </submittedName>
</protein>
<dbReference type="Proteomes" id="UP000443000">
    <property type="component" value="Unassembled WGS sequence"/>
</dbReference>
<dbReference type="OrthoDB" id="9010473at2"/>
<comment type="caution">
    <text evidence="2">The sequence shown here is derived from an EMBL/GenBank/DDBJ whole genome shotgun (WGS) entry which is preliminary data.</text>
</comment>
<reference evidence="3 4" key="1">
    <citation type="submission" date="2019-10" db="EMBL/GenBank/DDBJ databases">
        <title>Evaluation of single-gene subtyping targets for Pseudomonas.</title>
        <authorList>
            <person name="Reichler S.J."/>
            <person name="Orsi R.H."/>
            <person name="Wiedmann M."/>
            <person name="Martin N.H."/>
            <person name="Murphy S.I."/>
        </authorList>
    </citation>
    <scope>NUCLEOTIDE SEQUENCE [LARGE SCALE GENOMIC DNA]</scope>
    <source>
        <strain evidence="1 4">FSL R10-0802</strain>
        <strain evidence="2 3">FSL R10-1594</strain>
    </source>
</reference>
<dbReference type="EMBL" id="WIVT01000038">
    <property type="protein sequence ID" value="MQU18915.1"/>
    <property type="molecule type" value="Genomic_DNA"/>
</dbReference>
<accession>A0A6G1W8Z9</accession>
<evidence type="ECO:0000313" key="1">
    <source>
        <dbReference type="EMBL" id="MQT27527.1"/>
    </source>
</evidence>
<evidence type="ECO:0000313" key="3">
    <source>
        <dbReference type="Proteomes" id="UP000443000"/>
    </source>
</evidence>
<dbReference type="Proteomes" id="UP000713985">
    <property type="component" value="Unassembled WGS sequence"/>
</dbReference>
<proteinExistence type="predicted"/>
<dbReference type="EMBL" id="WIWP01000036">
    <property type="protein sequence ID" value="MQT27527.1"/>
    <property type="molecule type" value="Genomic_DNA"/>
</dbReference>